<feature type="transmembrane region" description="Helical" evidence="8">
    <location>
        <begin position="225"/>
        <end position="248"/>
    </location>
</feature>
<dbReference type="Gene3D" id="1.25.40.20">
    <property type="entry name" value="Ankyrin repeat-containing domain"/>
    <property type="match status" value="1"/>
</dbReference>
<dbReference type="PROSITE" id="PS50088">
    <property type="entry name" value="ANK_REPEAT"/>
    <property type="match status" value="2"/>
</dbReference>
<keyword evidence="4 8" id="KW-1133">Transmembrane helix</keyword>
<dbReference type="GeneID" id="110805110"/>
<dbReference type="Pfam" id="PF12796">
    <property type="entry name" value="Ank_2"/>
    <property type="match status" value="2"/>
</dbReference>
<evidence type="ECO:0000256" key="7">
    <source>
        <dbReference type="PROSITE-ProRule" id="PRU00023"/>
    </source>
</evidence>
<feature type="repeat" description="ANK" evidence="7">
    <location>
        <begin position="110"/>
        <end position="137"/>
    </location>
</feature>
<dbReference type="PANTHER" id="PTHR24186">
    <property type="entry name" value="PROTEIN PHOSPHATASE 1 REGULATORY SUBUNIT"/>
    <property type="match status" value="1"/>
</dbReference>
<dbReference type="PANTHER" id="PTHR24186:SF37">
    <property type="entry name" value="PGG DOMAIN-CONTAINING PROTEIN"/>
    <property type="match status" value="1"/>
</dbReference>
<dbReference type="GO" id="GO:0005886">
    <property type="term" value="C:plasma membrane"/>
    <property type="evidence" value="ECO:0007669"/>
    <property type="project" value="TreeGrafter"/>
</dbReference>
<evidence type="ECO:0000256" key="2">
    <source>
        <dbReference type="ARBA" id="ARBA00022692"/>
    </source>
</evidence>
<evidence type="ECO:0000313" key="10">
    <source>
        <dbReference type="Proteomes" id="UP000813463"/>
    </source>
</evidence>
<evidence type="ECO:0000256" key="8">
    <source>
        <dbReference type="SAM" id="Phobius"/>
    </source>
</evidence>
<sequence length="356" mass="39452">MEEDKAVLKAASEGNISKLQELMEENPMLLDNYLTPFSKTPLHIAALSGKAEFAKELLKHAPWLVKQKNNREKGLNALHMAAAKGHFELVKMLLDFDDDNDKLSLIGDAQGSTPLHYAAYYGRVDVVRLLLTTNPELVNSMGETPLRIADKCKQRDVITVFDQQGVGFTQGDAVQLFLASKTQAPGVFQAYSQNLGQSREECGADIQMNSQVEAKYEEKKMAKEAMLVVGVLIATVSFQALMSLPQSIWEDGQLRGKSSIYFLACNTVSFFASCFGIYVSLRKDPTMILFWVSSSLVWTAASYVCVLISVLNKKHVAHDLLITSIAMAVPNMIVSLIVYSESIKKIVKKIKRYAQG</sequence>
<dbReference type="Proteomes" id="UP000813463">
    <property type="component" value="Chromosome 2"/>
</dbReference>
<evidence type="ECO:0000256" key="6">
    <source>
        <dbReference type="ARBA" id="ARBA00023136"/>
    </source>
</evidence>
<dbReference type="SUPFAM" id="SSF48403">
    <property type="entry name" value="Ankyrin repeat"/>
    <property type="match status" value="1"/>
</dbReference>
<evidence type="ECO:0000259" key="9">
    <source>
        <dbReference type="Pfam" id="PF13962"/>
    </source>
</evidence>
<organism evidence="10 11">
    <name type="scientific">Spinacia oleracea</name>
    <name type="common">Spinach</name>
    <dbReference type="NCBI Taxonomy" id="3562"/>
    <lineage>
        <taxon>Eukaryota</taxon>
        <taxon>Viridiplantae</taxon>
        <taxon>Streptophyta</taxon>
        <taxon>Embryophyta</taxon>
        <taxon>Tracheophyta</taxon>
        <taxon>Spermatophyta</taxon>
        <taxon>Magnoliopsida</taxon>
        <taxon>eudicotyledons</taxon>
        <taxon>Gunneridae</taxon>
        <taxon>Pentapetalae</taxon>
        <taxon>Caryophyllales</taxon>
        <taxon>Chenopodiaceae</taxon>
        <taxon>Chenopodioideae</taxon>
        <taxon>Anserineae</taxon>
        <taxon>Spinacia</taxon>
    </lineage>
</organism>
<keyword evidence="10" id="KW-1185">Reference proteome</keyword>
<dbReference type="KEGG" id="soe:110805110"/>
<evidence type="ECO:0000313" key="11">
    <source>
        <dbReference type="RefSeq" id="XP_021866421.2"/>
    </source>
</evidence>
<feature type="transmembrane region" description="Helical" evidence="8">
    <location>
        <begin position="260"/>
        <end position="281"/>
    </location>
</feature>
<protein>
    <submittedName>
        <fullName evidence="11">Ankyrin repeat-containing protein NPR4-like</fullName>
    </submittedName>
</protein>
<feature type="domain" description="PGG" evidence="9">
    <location>
        <begin position="219"/>
        <end position="302"/>
    </location>
</feature>
<keyword evidence="2 8" id="KW-0812">Transmembrane</keyword>
<evidence type="ECO:0000256" key="5">
    <source>
        <dbReference type="ARBA" id="ARBA00023043"/>
    </source>
</evidence>
<dbReference type="RefSeq" id="XP_021866421.2">
    <property type="nucleotide sequence ID" value="XM_022010729.2"/>
</dbReference>
<comment type="subcellular location">
    <subcellularLocation>
        <location evidence="1">Membrane</location>
        <topology evidence="1">Multi-pass membrane protein</topology>
    </subcellularLocation>
</comment>
<name>A0A9R0JEL1_SPIOL</name>
<feature type="transmembrane region" description="Helical" evidence="8">
    <location>
        <begin position="288"/>
        <end position="311"/>
    </location>
</feature>
<dbReference type="PROSITE" id="PS50297">
    <property type="entry name" value="ANK_REP_REGION"/>
    <property type="match status" value="2"/>
</dbReference>
<accession>A0A9R0JEL1</accession>
<feature type="transmembrane region" description="Helical" evidence="8">
    <location>
        <begin position="317"/>
        <end position="339"/>
    </location>
</feature>
<evidence type="ECO:0000256" key="4">
    <source>
        <dbReference type="ARBA" id="ARBA00022989"/>
    </source>
</evidence>
<dbReference type="AlphaFoldDB" id="A0A9R0JEL1"/>
<dbReference type="SMART" id="SM00248">
    <property type="entry name" value="ANK"/>
    <property type="match status" value="3"/>
</dbReference>
<feature type="repeat" description="ANK" evidence="7">
    <location>
        <begin position="73"/>
        <end position="105"/>
    </location>
</feature>
<keyword evidence="6 8" id="KW-0472">Membrane</keyword>
<dbReference type="InterPro" id="IPR036770">
    <property type="entry name" value="Ankyrin_rpt-contain_sf"/>
</dbReference>
<dbReference type="InterPro" id="IPR002110">
    <property type="entry name" value="Ankyrin_rpt"/>
</dbReference>
<reference evidence="10" key="1">
    <citation type="journal article" date="2021" name="Nat. Commun.">
        <title>Genomic analyses provide insights into spinach domestication and the genetic basis of agronomic traits.</title>
        <authorList>
            <person name="Cai X."/>
            <person name="Sun X."/>
            <person name="Xu C."/>
            <person name="Sun H."/>
            <person name="Wang X."/>
            <person name="Ge C."/>
            <person name="Zhang Z."/>
            <person name="Wang Q."/>
            <person name="Fei Z."/>
            <person name="Jiao C."/>
            <person name="Wang Q."/>
        </authorList>
    </citation>
    <scope>NUCLEOTIDE SEQUENCE [LARGE SCALE GENOMIC DNA]</scope>
    <source>
        <strain evidence="10">cv. Varoflay</strain>
    </source>
</reference>
<evidence type="ECO:0000256" key="3">
    <source>
        <dbReference type="ARBA" id="ARBA00022737"/>
    </source>
</evidence>
<dbReference type="Pfam" id="PF13962">
    <property type="entry name" value="PGG"/>
    <property type="match status" value="1"/>
</dbReference>
<keyword evidence="3" id="KW-0677">Repeat</keyword>
<keyword evidence="5 7" id="KW-0040">ANK repeat</keyword>
<evidence type="ECO:0000256" key="1">
    <source>
        <dbReference type="ARBA" id="ARBA00004141"/>
    </source>
</evidence>
<proteinExistence type="predicted"/>
<dbReference type="InterPro" id="IPR026961">
    <property type="entry name" value="PGG_dom"/>
</dbReference>
<reference evidence="11" key="2">
    <citation type="submission" date="2025-08" db="UniProtKB">
        <authorList>
            <consortium name="RefSeq"/>
        </authorList>
    </citation>
    <scope>IDENTIFICATION</scope>
    <source>
        <tissue evidence="11">Leaf</tissue>
    </source>
</reference>
<gene>
    <name evidence="11" type="primary">LOC110805110</name>
</gene>